<proteinExistence type="predicted"/>
<evidence type="ECO:0000313" key="2">
    <source>
        <dbReference type="Proteomes" id="UP000887568"/>
    </source>
</evidence>
<reference evidence="1" key="1">
    <citation type="submission" date="2022-11" db="UniProtKB">
        <authorList>
            <consortium name="EnsemblMetazoa"/>
        </authorList>
    </citation>
    <scope>IDENTIFICATION</scope>
</reference>
<dbReference type="GeneID" id="119722000"/>
<organism evidence="1 2">
    <name type="scientific">Patiria miniata</name>
    <name type="common">Bat star</name>
    <name type="synonym">Asterina miniata</name>
    <dbReference type="NCBI Taxonomy" id="46514"/>
    <lineage>
        <taxon>Eukaryota</taxon>
        <taxon>Metazoa</taxon>
        <taxon>Echinodermata</taxon>
        <taxon>Eleutherozoa</taxon>
        <taxon>Asterozoa</taxon>
        <taxon>Asteroidea</taxon>
        <taxon>Valvatacea</taxon>
        <taxon>Valvatida</taxon>
        <taxon>Asterinidae</taxon>
        <taxon>Patiria</taxon>
    </lineage>
</organism>
<keyword evidence="2" id="KW-1185">Reference proteome</keyword>
<protein>
    <submittedName>
        <fullName evidence="1">Uncharacterized protein</fullName>
    </submittedName>
</protein>
<sequence>MILTRNSTDGEYAGRSCEKAVIICLYDTFAGCTMSISQPMGLSQKSKNQLVLDIGEAGFILKEWEADRHTYSDFKKLHPPEIPLNTPGTAGEIYSLCQPGSVSLAVAIGMNHKRAHKVISSLQAYPTWLPLTLFIYGDFMEQFPDTVMAWAR</sequence>
<dbReference type="RefSeq" id="XP_038047902.1">
    <property type="nucleotide sequence ID" value="XM_038191974.1"/>
</dbReference>
<dbReference type="Proteomes" id="UP000887568">
    <property type="component" value="Unplaced"/>
</dbReference>
<name>A0A913Z842_PATMI</name>
<dbReference type="EnsemblMetazoa" id="XM_038191974.1">
    <property type="protein sequence ID" value="XP_038047902.1"/>
    <property type="gene ID" value="LOC119722000"/>
</dbReference>
<accession>A0A913Z842</accession>
<evidence type="ECO:0000313" key="1">
    <source>
        <dbReference type="EnsemblMetazoa" id="XP_038047902.1"/>
    </source>
</evidence>
<dbReference type="AlphaFoldDB" id="A0A913Z842"/>
<dbReference type="OrthoDB" id="10006218at2759"/>